<evidence type="ECO:0000256" key="6">
    <source>
        <dbReference type="ARBA" id="ARBA00023014"/>
    </source>
</evidence>
<evidence type="ECO:0000256" key="4">
    <source>
        <dbReference type="ARBA" id="ARBA00023002"/>
    </source>
</evidence>
<feature type="domain" description="Nitrite/Sulfite reductase ferredoxin-like" evidence="7">
    <location>
        <begin position="27"/>
        <end position="71"/>
    </location>
</feature>
<name>A0A7K3MAJ8_9ACTN</name>
<evidence type="ECO:0000259" key="7">
    <source>
        <dbReference type="Pfam" id="PF03460"/>
    </source>
</evidence>
<gene>
    <name evidence="8" type="primary">cobG</name>
    <name evidence="8" type="ORF">F7O44_24875</name>
</gene>
<keyword evidence="1" id="KW-0004">4Fe-4S</keyword>
<evidence type="ECO:0000256" key="2">
    <source>
        <dbReference type="ARBA" id="ARBA00022617"/>
    </source>
</evidence>
<evidence type="ECO:0000313" key="9">
    <source>
        <dbReference type="Proteomes" id="UP000460435"/>
    </source>
</evidence>
<reference evidence="8 9" key="1">
    <citation type="submission" date="2019-11" db="EMBL/GenBank/DDBJ databases">
        <authorList>
            <person name="Li X.-J."/>
            <person name="Feng X.-M."/>
        </authorList>
    </citation>
    <scope>NUCLEOTIDE SEQUENCE [LARGE SCALE GENOMIC DNA]</scope>
    <source>
        <strain evidence="8 9">XMNu-373</strain>
    </source>
</reference>
<dbReference type="InterPro" id="IPR051329">
    <property type="entry name" value="NIR_SIR_4Fe-4S"/>
</dbReference>
<dbReference type="InterPro" id="IPR045854">
    <property type="entry name" value="NO2/SO3_Rdtase_4Fe4S_sf"/>
</dbReference>
<dbReference type="InterPro" id="IPR036136">
    <property type="entry name" value="Nit/Sulf_reduc_fer-like_dom_sf"/>
</dbReference>
<dbReference type="PANTHER" id="PTHR32439">
    <property type="entry name" value="FERREDOXIN--NITRITE REDUCTASE, CHLOROPLASTIC"/>
    <property type="match status" value="1"/>
</dbReference>
<keyword evidence="3" id="KW-0479">Metal-binding</keyword>
<dbReference type="GO" id="GO:0051539">
    <property type="term" value="F:4 iron, 4 sulfur cluster binding"/>
    <property type="evidence" value="ECO:0007669"/>
    <property type="project" value="UniProtKB-KW"/>
</dbReference>
<dbReference type="Gene3D" id="3.90.480.10">
    <property type="entry name" value="Sulfite Reductase Hemoprotein,Domain 2"/>
    <property type="match status" value="1"/>
</dbReference>
<dbReference type="Pfam" id="PF03460">
    <property type="entry name" value="NIR_SIR_ferr"/>
    <property type="match status" value="1"/>
</dbReference>
<dbReference type="GO" id="GO:0046872">
    <property type="term" value="F:metal ion binding"/>
    <property type="evidence" value="ECO:0007669"/>
    <property type="project" value="UniProtKB-KW"/>
</dbReference>
<dbReference type="InterPro" id="IPR012798">
    <property type="entry name" value="Cbl_synth_CobG-like"/>
</dbReference>
<keyword evidence="6" id="KW-0411">Iron-sulfur</keyword>
<dbReference type="SUPFAM" id="SSF55124">
    <property type="entry name" value="Nitrite/Sulfite reductase N-terminal domain-like"/>
    <property type="match status" value="2"/>
</dbReference>
<dbReference type="GO" id="GO:0043818">
    <property type="term" value="F:precorrin-3B synthase activity"/>
    <property type="evidence" value="ECO:0007669"/>
    <property type="project" value="UniProtKB-EC"/>
</dbReference>
<dbReference type="RefSeq" id="WP_162453025.1">
    <property type="nucleotide sequence ID" value="NZ_WLZY01000011.1"/>
</dbReference>
<evidence type="ECO:0000313" key="8">
    <source>
        <dbReference type="EMBL" id="NDL60313.1"/>
    </source>
</evidence>
<dbReference type="PANTHER" id="PTHR32439:SF9">
    <property type="entry name" value="BLR3264 PROTEIN"/>
    <property type="match status" value="1"/>
</dbReference>
<sequence length="417" mass="43150">MTRTVRNRADACPGTLATHAAADGPLARIRVPGGRLTTPQVRALGQCAAELGDGRLHLTSRANIQLRGLSDPDELARRLADVGLLPSSSHERVRNILASPLSGISGGFVDVRLMVNTLDEAIRAEPRLAELPGRFQFGLDDGRGDLPGDALDVGWRALDDQAGALLLAGSDTGLRVPPHRAVPAMVTAALTFLDQRADAGSGAWHVRELGGTTHLAAAVTETLADDVGWIDPKRFGSSEPAPVGVHPHDTGHARAIVAGVSLGTLDAAQVELLAEIAPHIVVFTPWRSAVLPGLSATLADKAAEELTAAGFLLDPTDASLGVTACIGSPGCAASAADVRADVRRFLPVLPPGSAVHVSGCERRCGRPRSDHVDAVATGSGYTVDGDPVPLDALASTVAKAAWTTPEPPGPGTRARRE</sequence>
<dbReference type="NCBIfam" id="TIGR02435">
    <property type="entry name" value="CobG"/>
    <property type="match status" value="1"/>
</dbReference>
<organism evidence="8 9">
    <name type="scientific">Phytoactinopolyspora mesophila</name>
    <dbReference type="NCBI Taxonomy" id="2650750"/>
    <lineage>
        <taxon>Bacteria</taxon>
        <taxon>Bacillati</taxon>
        <taxon>Actinomycetota</taxon>
        <taxon>Actinomycetes</taxon>
        <taxon>Jiangellales</taxon>
        <taxon>Jiangellaceae</taxon>
        <taxon>Phytoactinopolyspora</taxon>
    </lineage>
</organism>
<proteinExistence type="predicted"/>
<dbReference type="EMBL" id="WLZY01000011">
    <property type="protein sequence ID" value="NDL60313.1"/>
    <property type="molecule type" value="Genomic_DNA"/>
</dbReference>
<dbReference type="Gene3D" id="3.30.413.10">
    <property type="entry name" value="Sulfite Reductase Hemoprotein, domain 1"/>
    <property type="match status" value="1"/>
</dbReference>
<evidence type="ECO:0000256" key="5">
    <source>
        <dbReference type="ARBA" id="ARBA00023004"/>
    </source>
</evidence>
<evidence type="ECO:0000256" key="1">
    <source>
        <dbReference type="ARBA" id="ARBA00022485"/>
    </source>
</evidence>
<keyword evidence="4 8" id="KW-0560">Oxidoreductase</keyword>
<dbReference type="Proteomes" id="UP000460435">
    <property type="component" value="Unassembled WGS sequence"/>
</dbReference>
<dbReference type="AlphaFoldDB" id="A0A7K3MAJ8"/>
<protein>
    <submittedName>
        <fullName evidence="8">Precorrin-3B synthase</fullName>
        <ecNumber evidence="8">1.14.13.83</ecNumber>
    </submittedName>
</protein>
<dbReference type="SUPFAM" id="SSF56014">
    <property type="entry name" value="Nitrite and sulphite reductase 4Fe-4S domain-like"/>
    <property type="match status" value="1"/>
</dbReference>
<keyword evidence="5" id="KW-0408">Iron</keyword>
<accession>A0A7K3MAJ8</accession>
<evidence type="ECO:0000256" key="3">
    <source>
        <dbReference type="ARBA" id="ARBA00022723"/>
    </source>
</evidence>
<keyword evidence="2" id="KW-0349">Heme</keyword>
<dbReference type="EC" id="1.14.13.83" evidence="8"/>
<comment type="caution">
    <text evidence="8">The sequence shown here is derived from an EMBL/GenBank/DDBJ whole genome shotgun (WGS) entry which is preliminary data.</text>
</comment>
<keyword evidence="9" id="KW-1185">Reference proteome</keyword>
<dbReference type="InterPro" id="IPR005117">
    <property type="entry name" value="NiRdtase/SiRdtase_haem-b_fer"/>
</dbReference>